<keyword evidence="5" id="KW-1185">Reference proteome</keyword>
<name>A0ABU2K4T6_9ACTN</name>
<evidence type="ECO:0000259" key="3">
    <source>
        <dbReference type="Pfam" id="PF10708"/>
    </source>
</evidence>
<accession>A0ABU2K4T6</accession>
<evidence type="ECO:0000256" key="2">
    <source>
        <dbReference type="SAM" id="Phobius"/>
    </source>
</evidence>
<keyword evidence="2" id="KW-1133">Transmembrane helix</keyword>
<evidence type="ECO:0000313" key="4">
    <source>
        <dbReference type="EMBL" id="MDT0275202.1"/>
    </source>
</evidence>
<dbReference type="InterPro" id="IPR018929">
    <property type="entry name" value="DUF2510"/>
</dbReference>
<sequence length="299" mass="31338">MTSSGQPAPPPGWYADPDGMPGMVRWWSGSAWSDVTTPAGPGVAVQGSPVGAAQRPAAPEPIQWSPGPRPGSKPPRRGAWLAVGVLGVVLAVVLALLVSDGGGEDDAVAGRSVLPPPTSQLPSGPSFAPGTVRIVDEAAGIAYPYLGTGWSEYDRTFMYETTTVAGQYFTTQEDTPLGQFIAQVTSGPVAEGFGWSGPGSLPTTVAALADSVRGNYYPEPNERRILRDEPLTVDGHQAHLVEFQLAWDVEGYDASGERAALLLIDVGRPAPALLYISIPNTHAELYGVIGRLIQSVDVL</sequence>
<proteinExistence type="predicted"/>
<dbReference type="Proteomes" id="UP001183222">
    <property type="component" value="Unassembled WGS sequence"/>
</dbReference>
<evidence type="ECO:0000313" key="5">
    <source>
        <dbReference type="Proteomes" id="UP001183222"/>
    </source>
</evidence>
<dbReference type="RefSeq" id="WP_311344011.1">
    <property type="nucleotide sequence ID" value="NZ_JAVREI010000001.1"/>
</dbReference>
<keyword evidence="2" id="KW-0812">Transmembrane</keyword>
<feature type="region of interest" description="Disordered" evidence="1">
    <location>
        <begin position="1"/>
        <end position="20"/>
    </location>
</feature>
<evidence type="ECO:0000256" key="1">
    <source>
        <dbReference type="SAM" id="MobiDB-lite"/>
    </source>
</evidence>
<keyword evidence="2" id="KW-0472">Membrane</keyword>
<dbReference type="Pfam" id="PF10708">
    <property type="entry name" value="DUF2510"/>
    <property type="match status" value="1"/>
</dbReference>
<reference evidence="5" key="1">
    <citation type="submission" date="2023-07" db="EMBL/GenBank/DDBJ databases">
        <title>30 novel species of actinomycetes from the DSMZ collection.</title>
        <authorList>
            <person name="Nouioui I."/>
        </authorList>
    </citation>
    <scope>NUCLEOTIDE SEQUENCE [LARGE SCALE GENOMIC DNA]</scope>
    <source>
        <strain evidence="5">DSM 46792</strain>
    </source>
</reference>
<organism evidence="4 5">
    <name type="scientific">Blastococcus goldschmidtiae</name>
    <dbReference type="NCBI Taxonomy" id="3075546"/>
    <lineage>
        <taxon>Bacteria</taxon>
        <taxon>Bacillati</taxon>
        <taxon>Actinomycetota</taxon>
        <taxon>Actinomycetes</taxon>
        <taxon>Geodermatophilales</taxon>
        <taxon>Geodermatophilaceae</taxon>
        <taxon>Blastococcus</taxon>
    </lineage>
</organism>
<gene>
    <name evidence="4" type="ORF">RM425_04750</name>
</gene>
<comment type="caution">
    <text evidence="4">The sequence shown here is derived from an EMBL/GenBank/DDBJ whole genome shotgun (WGS) entry which is preliminary data.</text>
</comment>
<feature type="region of interest" description="Disordered" evidence="1">
    <location>
        <begin position="35"/>
        <end position="75"/>
    </location>
</feature>
<feature type="region of interest" description="Disordered" evidence="1">
    <location>
        <begin position="108"/>
        <end position="127"/>
    </location>
</feature>
<protein>
    <submittedName>
        <fullName evidence="4">DUF2510 domain-containing protein</fullName>
    </submittedName>
</protein>
<feature type="transmembrane region" description="Helical" evidence="2">
    <location>
        <begin position="79"/>
        <end position="98"/>
    </location>
</feature>
<feature type="domain" description="DUF2510" evidence="3">
    <location>
        <begin position="11"/>
        <end position="43"/>
    </location>
</feature>
<dbReference type="EMBL" id="JAVREI010000001">
    <property type="protein sequence ID" value="MDT0275202.1"/>
    <property type="molecule type" value="Genomic_DNA"/>
</dbReference>